<feature type="transmembrane region" description="Helical" evidence="1">
    <location>
        <begin position="155"/>
        <end position="177"/>
    </location>
</feature>
<name>A0A1R2BQ92_9CILI</name>
<feature type="transmembrane region" description="Helical" evidence="1">
    <location>
        <begin position="12"/>
        <end position="33"/>
    </location>
</feature>
<feature type="transmembrane region" description="Helical" evidence="1">
    <location>
        <begin position="123"/>
        <end position="143"/>
    </location>
</feature>
<keyword evidence="1" id="KW-0812">Transmembrane</keyword>
<feature type="transmembrane region" description="Helical" evidence="1">
    <location>
        <begin position="81"/>
        <end position="102"/>
    </location>
</feature>
<evidence type="ECO:0000256" key="1">
    <source>
        <dbReference type="SAM" id="Phobius"/>
    </source>
</evidence>
<proteinExistence type="predicted"/>
<accession>A0A1R2BQ92</accession>
<comment type="caution">
    <text evidence="2">The sequence shown here is derived from an EMBL/GenBank/DDBJ whole genome shotgun (WGS) entry which is preliminary data.</text>
</comment>
<gene>
    <name evidence="2" type="ORF">SteCoe_21174</name>
</gene>
<evidence type="ECO:0000313" key="2">
    <source>
        <dbReference type="EMBL" id="OMJ78904.1"/>
    </source>
</evidence>
<protein>
    <submittedName>
        <fullName evidence="2">Uncharacterized protein</fullName>
    </submittedName>
</protein>
<sequence length="192" mass="21812">MEETIPKLKFMGLLVFTGTFLQLLGLTSSWFAIGDTYFSIKGVSHAYPIDMITSSCSTIQTAQGFLCFCNSHCPGLNKLNFYGWACGIIIIMSTNCFVTEIFSIRRKIWKCEGIVLQNSLIDYDIFMIIGTFLLNIGVLLWLWETFQLEISVELAGGINLIFLACVVHVISTMYYFIRIRGETRSRQIEEAH</sequence>
<dbReference type="EMBL" id="MPUH01000497">
    <property type="protein sequence ID" value="OMJ78904.1"/>
    <property type="molecule type" value="Genomic_DNA"/>
</dbReference>
<dbReference type="AlphaFoldDB" id="A0A1R2BQ92"/>
<keyword evidence="1" id="KW-1133">Transmembrane helix</keyword>
<reference evidence="2 3" key="1">
    <citation type="submission" date="2016-11" db="EMBL/GenBank/DDBJ databases">
        <title>The macronuclear genome of Stentor coeruleus: a giant cell with tiny introns.</title>
        <authorList>
            <person name="Slabodnick M."/>
            <person name="Ruby J.G."/>
            <person name="Reiff S.B."/>
            <person name="Swart E.C."/>
            <person name="Gosai S."/>
            <person name="Prabakaran S."/>
            <person name="Witkowska E."/>
            <person name="Larue G.E."/>
            <person name="Fisher S."/>
            <person name="Freeman R.M."/>
            <person name="Gunawardena J."/>
            <person name="Chu W."/>
            <person name="Stover N.A."/>
            <person name="Gregory B.D."/>
            <person name="Nowacki M."/>
            <person name="Derisi J."/>
            <person name="Roy S.W."/>
            <person name="Marshall W.F."/>
            <person name="Sood P."/>
        </authorList>
    </citation>
    <scope>NUCLEOTIDE SEQUENCE [LARGE SCALE GENOMIC DNA]</scope>
    <source>
        <strain evidence="2">WM001</strain>
    </source>
</reference>
<keyword evidence="1" id="KW-0472">Membrane</keyword>
<dbReference type="Proteomes" id="UP000187209">
    <property type="component" value="Unassembled WGS sequence"/>
</dbReference>
<keyword evidence="3" id="KW-1185">Reference proteome</keyword>
<evidence type="ECO:0000313" key="3">
    <source>
        <dbReference type="Proteomes" id="UP000187209"/>
    </source>
</evidence>
<organism evidence="2 3">
    <name type="scientific">Stentor coeruleus</name>
    <dbReference type="NCBI Taxonomy" id="5963"/>
    <lineage>
        <taxon>Eukaryota</taxon>
        <taxon>Sar</taxon>
        <taxon>Alveolata</taxon>
        <taxon>Ciliophora</taxon>
        <taxon>Postciliodesmatophora</taxon>
        <taxon>Heterotrichea</taxon>
        <taxon>Heterotrichida</taxon>
        <taxon>Stentoridae</taxon>
        <taxon>Stentor</taxon>
    </lineage>
</organism>